<evidence type="ECO:0000313" key="3">
    <source>
        <dbReference type="Proteomes" id="UP000185944"/>
    </source>
</evidence>
<accession>A0A177EL64</accession>
<feature type="compositionally biased region" description="Basic and acidic residues" evidence="1">
    <location>
        <begin position="83"/>
        <end position="93"/>
    </location>
</feature>
<name>A0A177EL64_9MICR</name>
<comment type="caution">
    <text evidence="2">The sequence shown here is derived from an EMBL/GenBank/DDBJ whole genome shotgun (WGS) entry which is preliminary data.</text>
</comment>
<dbReference type="VEuPathDB" id="MicrosporidiaDB:NEDG_00317"/>
<gene>
    <name evidence="2" type="ORF">NEDG_00317</name>
</gene>
<sequence>MKDADQEGQSLGERNMHLEGQVEILQKKLAAARKGAHDHYAFIQEECKSGVVHIERLKKELNAAKAEIRMKSAQLVGLGSKRPKVEPPVEAKENLCSSPCTPHTLPPSYLSPALRPDSHPRPSPDSHPQPSPDSQPIRLEWLLSNLKSEINLELTELTADKLKRFGRFFKKDFDSKYNEDVVMKGLECGVSNTRDLVKSILYLSDRPEIVAQMLPYVFKKHIIPEGGAYIKDVVKILYRAGVSSFLCDNDIIADIRTFFEACGESPDLLFFIADLCDKSPTSAARLVSEEYLVKIAQLYPKTALSILQKLGKSRVRVDSERATEIVHLNIPQADPGSICYTCEDSGNVFYFGSN</sequence>
<dbReference type="RefSeq" id="XP_067545443.1">
    <property type="nucleotide sequence ID" value="XM_067687735.1"/>
</dbReference>
<organism evidence="2 3">
    <name type="scientific">Nematocida displodere</name>
    <dbReference type="NCBI Taxonomy" id="1805483"/>
    <lineage>
        <taxon>Eukaryota</taxon>
        <taxon>Fungi</taxon>
        <taxon>Fungi incertae sedis</taxon>
        <taxon>Microsporidia</taxon>
        <taxon>Nematocida</taxon>
    </lineage>
</organism>
<dbReference type="AlphaFoldDB" id="A0A177EL64"/>
<dbReference type="Proteomes" id="UP000185944">
    <property type="component" value="Unassembled WGS sequence"/>
</dbReference>
<dbReference type="EMBL" id="LTDL01000014">
    <property type="protein sequence ID" value="OAG31842.1"/>
    <property type="molecule type" value="Genomic_DNA"/>
</dbReference>
<reference evidence="2 3" key="1">
    <citation type="submission" date="2016-02" db="EMBL/GenBank/DDBJ databases">
        <title>Discovery of a natural microsporidian pathogen with a broad tissue tropism in Caenorhabditis elegans.</title>
        <authorList>
            <person name="Luallen R.J."/>
            <person name="Reinke A.W."/>
            <person name="Tong L."/>
            <person name="Botts M.R."/>
            <person name="Felix M.-A."/>
            <person name="Troemel E.R."/>
        </authorList>
    </citation>
    <scope>NUCLEOTIDE SEQUENCE [LARGE SCALE GENOMIC DNA]</scope>
    <source>
        <strain evidence="2 3">JUm2807</strain>
    </source>
</reference>
<feature type="region of interest" description="Disordered" evidence="1">
    <location>
        <begin position="79"/>
        <end position="134"/>
    </location>
</feature>
<keyword evidence="3" id="KW-1185">Reference proteome</keyword>
<dbReference type="OrthoDB" id="2195424at2759"/>
<evidence type="ECO:0000313" key="2">
    <source>
        <dbReference type="EMBL" id="OAG31842.1"/>
    </source>
</evidence>
<protein>
    <submittedName>
        <fullName evidence="2">Uncharacterized protein</fullName>
    </submittedName>
</protein>
<dbReference type="GeneID" id="93646667"/>
<proteinExistence type="predicted"/>
<evidence type="ECO:0000256" key="1">
    <source>
        <dbReference type="SAM" id="MobiDB-lite"/>
    </source>
</evidence>